<evidence type="ECO:0000259" key="1">
    <source>
        <dbReference type="Pfam" id="PF13539"/>
    </source>
</evidence>
<dbReference type="InterPro" id="IPR039561">
    <property type="entry name" value="Peptidase_M15C"/>
</dbReference>
<dbReference type="GO" id="GO:0008233">
    <property type="term" value="F:peptidase activity"/>
    <property type="evidence" value="ECO:0007669"/>
    <property type="project" value="InterPro"/>
</dbReference>
<dbReference type="CDD" id="cd14845">
    <property type="entry name" value="L-Ala-D-Glu_peptidase_like"/>
    <property type="match status" value="1"/>
</dbReference>
<dbReference type="Gene3D" id="3.30.1380.10">
    <property type="match status" value="1"/>
</dbReference>
<feature type="domain" description="Peptidase M15C" evidence="1">
    <location>
        <begin position="121"/>
        <end position="180"/>
    </location>
</feature>
<evidence type="ECO:0000313" key="2">
    <source>
        <dbReference type="EMBL" id="CAA9317741.1"/>
    </source>
</evidence>
<sequence length="200" mass="22464">MASRPTRADVLFSQRLLRAQGLYRAALDGIWGSESQAAQRMFEQRSIILRERLGAFDARSETSIASLTLATQEQARRFLARVLVDGVDVRIVSGTRSYAEQNALYRQGRDGRRGPIVTQARAGRSTHNFGVAWDVAVFAPDGRYSTRDQDYERVARRGLSPALEWGGHWPRFPDGPHYQLATGLDITALRRRFEAGIGWS</sequence>
<protein>
    <recommendedName>
        <fullName evidence="1">Peptidase M15C domain-containing protein</fullName>
    </recommendedName>
</protein>
<name>A0A6J4KWS0_9GAMM</name>
<dbReference type="AlphaFoldDB" id="A0A6J4KWS0"/>
<dbReference type="SUPFAM" id="SSF55166">
    <property type="entry name" value="Hedgehog/DD-peptidase"/>
    <property type="match status" value="1"/>
</dbReference>
<dbReference type="InterPro" id="IPR009045">
    <property type="entry name" value="Zn_M74/Hedgehog-like"/>
</dbReference>
<reference evidence="2" key="1">
    <citation type="submission" date="2020-02" db="EMBL/GenBank/DDBJ databases">
        <authorList>
            <person name="Meier V. D."/>
        </authorList>
    </citation>
    <scope>NUCLEOTIDE SEQUENCE</scope>
    <source>
        <strain evidence="2">AVDCRST_MAG71</strain>
    </source>
</reference>
<organism evidence="2">
    <name type="scientific">uncultured Lysobacter sp</name>
    <dbReference type="NCBI Taxonomy" id="271060"/>
    <lineage>
        <taxon>Bacteria</taxon>
        <taxon>Pseudomonadati</taxon>
        <taxon>Pseudomonadota</taxon>
        <taxon>Gammaproteobacteria</taxon>
        <taxon>Lysobacterales</taxon>
        <taxon>Lysobacteraceae</taxon>
        <taxon>Lysobacter</taxon>
        <taxon>environmental samples</taxon>
    </lineage>
</organism>
<accession>A0A6J4KWS0</accession>
<proteinExistence type="predicted"/>
<dbReference type="EMBL" id="CADCUA010000292">
    <property type="protein sequence ID" value="CAA9317741.1"/>
    <property type="molecule type" value="Genomic_DNA"/>
</dbReference>
<dbReference type="Pfam" id="PF13539">
    <property type="entry name" value="Peptidase_M15_4"/>
    <property type="match status" value="1"/>
</dbReference>
<gene>
    <name evidence="2" type="ORF">AVDCRST_MAG71-1113</name>
</gene>
<dbReference type="GO" id="GO:0006508">
    <property type="term" value="P:proteolysis"/>
    <property type="evidence" value="ECO:0007669"/>
    <property type="project" value="InterPro"/>
</dbReference>